<dbReference type="EMBL" id="JAWDJW010006506">
    <property type="protein sequence ID" value="KAK3064463.1"/>
    <property type="molecule type" value="Genomic_DNA"/>
</dbReference>
<accession>A0ACC3DAJ6</accession>
<name>A0ACC3DAJ6_9PEZI</name>
<protein>
    <submittedName>
        <fullName evidence="1">Uncharacterized protein</fullName>
    </submittedName>
</protein>
<sequence length="276" mass="30561">MTVIKTQPQVSTLTSQFLERVFCFYDVITALSFGTSPESATSPPSTPFELSSARSPLPIGSVDFLLGMATDLWPIIHRLSHLPAAQKELRLAEANNNTSKADVLRAEIETTSGFIELALTNWSPPVTIEPIRNGWPDFAWSPTDDARVNSIRDNAEAYRHSALVFLHRAIHGYPQTSAVVQTHTKAALQACVAVVEWAGPTSALLWPLFVAACEAVEEEDRGLARKAFAGVERRQGMVNIAHAWEVAEEVWRRGEDGQEYNWREICEEKGLTIVFG</sequence>
<reference evidence="1" key="1">
    <citation type="submission" date="2024-09" db="EMBL/GenBank/DDBJ databases">
        <title>Black Yeasts Isolated from many extreme environments.</title>
        <authorList>
            <person name="Coleine C."/>
            <person name="Stajich J.E."/>
            <person name="Selbmann L."/>
        </authorList>
    </citation>
    <scope>NUCLEOTIDE SEQUENCE</scope>
    <source>
        <strain evidence="1">CCFEE 5737</strain>
    </source>
</reference>
<keyword evidence="2" id="KW-1185">Reference proteome</keyword>
<proteinExistence type="predicted"/>
<evidence type="ECO:0000313" key="2">
    <source>
        <dbReference type="Proteomes" id="UP001186974"/>
    </source>
</evidence>
<evidence type="ECO:0000313" key="1">
    <source>
        <dbReference type="EMBL" id="KAK3064463.1"/>
    </source>
</evidence>
<comment type="caution">
    <text evidence="1">The sequence shown here is derived from an EMBL/GenBank/DDBJ whole genome shotgun (WGS) entry which is preliminary data.</text>
</comment>
<gene>
    <name evidence="1" type="ORF">LTS18_006992</name>
</gene>
<dbReference type="Proteomes" id="UP001186974">
    <property type="component" value="Unassembled WGS sequence"/>
</dbReference>
<organism evidence="1 2">
    <name type="scientific">Coniosporium uncinatum</name>
    <dbReference type="NCBI Taxonomy" id="93489"/>
    <lineage>
        <taxon>Eukaryota</taxon>
        <taxon>Fungi</taxon>
        <taxon>Dikarya</taxon>
        <taxon>Ascomycota</taxon>
        <taxon>Pezizomycotina</taxon>
        <taxon>Dothideomycetes</taxon>
        <taxon>Dothideomycetes incertae sedis</taxon>
        <taxon>Coniosporium</taxon>
    </lineage>
</organism>